<evidence type="ECO:0000313" key="6">
    <source>
        <dbReference type="Proteomes" id="UP000549343"/>
    </source>
</evidence>
<evidence type="ECO:0000313" key="7">
    <source>
        <dbReference type="Proteomes" id="UP001501427"/>
    </source>
</evidence>
<dbReference type="Proteomes" id="UP000549343">
    <property type="component" value="Unassembled WGS sequence"/>
</dbReference>
<accession>A0A7W7IFH8</accession>
<dbReference type="EMBL" id="BAAAHD010000016">
    <property type="protein sequence ID" value="GAA0555675.1"/>
    <property type="molecule type" value="Genomic_DNA"/>
</dbReference>
<gene>
    <name evidence="5" type="ORF">F4557_004589</name>
    <name evidence="4" type="ORF">GCM10009546_17120</name>
</gene>
<protein>
    <submittedName>
        <fullName evidence="5">Putative membrane protein YkoI</fullName>
    </submittedName>
</protein>
<feature type="compositionally biased region" description="Acidic residues" evidence="1">
    <location>
        <begin position="206"/>
        <end position="218"/>
    </location>
</feature>
<sequence length="218" mass="22241">MGIDVRRMFTGRGLLVTVVAAGVLAGGGATAVAAANGGGEQGAVPPPAGPAIAATPSGQPSDDGAGTGRAAERVTAEQAAAAALKAVSGNVAEIDLDDGVWEVEVLAGNGEWRDLTVDAGSGKVLSDRADDDDDDDRDEAAALRKAKVSVSEAARAALRSAPGTVTSVEFDEDDGRAVWEIEITGQDGNERELEVNAGNSKVVFDHDDDDRDDDRDDD</sequence>
<dbReference type="Proteomes" id="UP001501427">
    <property type="component" value="Unassembled WGS sequence"/>
</dbReference>
<name>A0A7W7IFH8_9ACTN</name>
<dbReference type="InterPro" id="IPR025711">
    <property type="entry name" value="PepSY"/>
</dbReference>
<keyword evidence="2" id="KW-0732">Signal</keyword>
<dbReference type="AlphaFoldDB" id="A0A7W7IFH8"/>
<feature type="signal peptide" evidence="2">
    <location>
        <begin position="1"/>
        <end position="34"/>
    </location>
</feature>
<evidence type="ECO:0000313" key="5">
    <source>
        <dbReference type="EMBL" id="MBB4776171.1"/>
    </source>
</evidence>
<feature type="chain" id="PRO_5030810103" evidence="2">
    <location>
        <begin position="35"/>
        <end position="218"/>
    </location>
</feature>
<reference evidence="4" key="3">
    <citation type="submission" date="2023-12" db="EMBL/GenBank/DDBJ databases">
        <authorList>
            <person name="Sun Q."/>
            <person name="Inoue M."/>
        </authorList>
    </citation>
    <scope>NUCLEOTIDE SEQUENCE</scope>
    <source>
        <strain evidence="4">JCM 10667</strain>
    </source>
</reference>
<feature type="domain" description="PepSY" evidence="3">
    <location>
        <begin position="74"/>
        <end position="127"/>
    </location>
</feature>
<evidence type="ECO:0000256" key="2">
    <source>
        <dbReference type="SAM" id="SignalP"/>
    </source>
</evidence>
<organism evidence="5 6">
    <name type="scientific">Actinomadura livida</name>
    <dbReference type="NCBI Taxonomy" id="79909"/>
    <lineage>
        <taxon>Bacteria</taxon>
        <taxon>Bacillati</taxon>
        <taxon>Actinomycetota</taxon>
        <taxon>Actinomycetes</taxon>
        <taxon>Streptosporangiales</taxon>
        <taxon>Thermomonosporaceae</taxon>
        <taxon>Actinomadura</taxon>
    </lineage>
</organism>
<comment type="caution">
    <text evidence="5">The sequence shown here is derived from an EMBL/GenBank/DDBJ whole genome shotgun (WGS) entry which is preliminary data.</text>
</comment>
<evidence type="ECO:0000259" key="3">
    <source>
        <dbReference type="Pfam" id="PF03413"/>
    </source>
</evidence>
<evidence type="ECO:0000313" key="4">
    <source>
        <dbReference type="EMBL" id="GAA0555675.1"/>
    </source>
</evidence>
<reference evidence="4 7" key="1">
    <citation type="journal article" date="2019" name="Int. J. Syst. Evol. Microbiol.">
        <title>The Global Catalogue of Microorganisms (GCM) 10K type strain sequencing project: providing services to taxonomists for standard genome sequencing and annotation.</title>
        <authorList>
            <consortium name="The Broad Institute Genomics Platform"/>
            <consortium name="The Broad Institute Genome Sequencing Center for Infectious Disease"/>
            <person name="Wu L."/>
            <person name="Ma J."/>
        </authorList>
    </citation>
    <scope>NUCLEOTIDE SEQUENCE [LARGE SCALE GENOMIC DNA]</scope>
    <source>
        <strain evidence="4 7">JCM 10667</strain>
    </source>
</reference>
<feature type="region of interest" description="Disordered" evidence="1">
    <location>
        <begin position="183"/>
        <end position="218"/>
    </location>
</feature>
<keyword evidence="7" id="KW-1185">Reference proteome</keyword>
<dbReference type="RefSeq" id="WP_221480797.1">
    <property type="nucleotide sequence ID" value="NZ_BAAAHD010000016.1"/>
</dbReference>
<evidence type="ECO:0000256" key="1">
    <source>
        <dbReference type="SAM" id="MobiDB-lite"/>
    </source>
</evidence>
<reference evidence="5 6" key="2">
    <citation type="submission" date="2020-08" db="EMBL/GenBank/DDBJ databases">
        <title>Sequencing the genomes of 1000 actinobacteria strains.</title>
        <authorList>
            <person name="Klenk H.-P."/>
        </authorList>
    </citation>
    <scope>NUCLEOTIDE SEQUENCE [LARGE SCALE GENOMIC DNA]</scope>
    <source>
        <strain evidence="5 6">DSM 44772</strain>
    </source>
</reference>
<dbReference type="EMBL" id="JACHMV010000001">
    <property type="protein sequence ID" value="MBB4776171.1"/>
    <property type="molecule type" value="Genomic_DNA"/>
</dbReference>
<feature type="region of interest" description="Disordered" evidence="1">
    <location>
        <begin position="40"/>
        <end position="73"/>
    </location>
</feature>
<proteinExistence type="predicted"/>
<dbReference type="Gene3D" id="3.10.450.40">
    <property type="match status" value="2"/>
</dbReference>
<dbReference type="Pfam" id="PF03413">
    <property type="entry name" value="PepSY"/>
    <property type="match status" value="2"/>
</dbReference>
<feature type="domain" description="PepSY" evidence="3">
    <location>
        <begin position="147"/>
        <end position="199"/>
    </location>
</feature>